<organism evidence="1">
    <name type="scientific">uncultured virus</name>
    <dbReference type="NCBI Taxonomy" id="340016"/>
    <lineage>
        <taxon>Viruses</taxon>
        <taxon>environmental samples</taxon>
    </lineage>
</organism>
<reference evidence="1" key="2">
    <citation type="journal article" date="2017" name="Nat. Commun.">
        <title>Single-virus genomics reveals hidden cosmopolitan and abundant viruses.</title>
        <authorList>
            <person name="Martinez-Hernandez F."/>
            <person name="Fornas O."/>
            <person name="Lluesma Gomez M."/>
            <person name="Bolduc B."/>
            <person name="de la Cruz Pena M.J."/>
            <person name="Martinez J.M."/>
            <person name="Anton J."/>
            <person name="Gasol J.M."/>
            <person name="Rosselli R."/>
            <person name="Rodriguez-Valera F."/>
            <person name="Sullivan M.B."/>
            <person name="Acinas S.G."/>
            <person name="Martinez-Garcia M."/>
        </authorList>
    </citation>
    <scope>NUCLEOTIDE SEQUENCE</scope>
</reference>
<proteinExistence type="predicted"/>
<sequence>MIEEAIKKINPNAQFTVDQNDINQITWLNGTTPIPKADIEAKMTELQAEYDAEEWKRNRQAEYPTHEDCIHALLDGGDTLTELQAKRTAIKNKYPKE</sequence>
<accession>A0A218MLV9</accession>
<evidence type="ECO:0000313" key="1">
    <source>
        <dbReference type="EMBL" id="ASF00263.1"/>
    </source>
</evidence>
<dbReference type="EMBL" id="KY052824">
    <property type="protein sequence ID" value="ASF00263.1"/>
    <property type="molecule type" value="Genomic_DNA"/>
</dbReference>
<protein>
    <submittedName>
        <fullName evidence="1">Uncharacterized protein</fullName>
    </submittedName>
</protein>
<name>A0A218MLV9_9VIRU</name>
<reference evidence="1" key="1">
    <citation type="submission" date="2016-10" db="EMBL/GenBank/DDBJ databases">
        <authorList>
            <person name="Varghese N."/>
        </authorList>
    </citation>
    <scope>NUCLEOTIDE SEQUENCE</scope>
</reference>